<reference evidence="3 4" key="1">
    <citation type="submission" date="2018-12" db="EMBL/GenBank/DDBJ databases">
        <title>Marinifilum JC070 sp. nov., a marine bacterium isolated from Yongle Blue Hole in the South China Sea.</title>
        <authorList>
            <person name="Fu T."/>
        </authorList>
    </citation>
    <scope>NUCLEOTIDE SEQUENCE [LARGE SCALE GENOMIC DNA]</scope>
    <source>
        <strain evidence="3 4">JC070</strain>
    </source>
</reference>
<dbReference type="PANTHER" id="PTHR34220:SF7">
    <property type="entry name" value="SENSOR HISTIDINE KINASE YPDA"/>
    <property type="match status" value="1"/>
</dbReference>
<feature type="transmembrane region" description="Helical" evidence="1">
    <location>
        <begin position="104"/>
        <end position="125"/>
    </location>
</feature>
<name>A0ABX1WW50_9BACT</name>
<sequence length="336" mass="39714">MKYRLKSIYKELLFQIMILLLLFVLIVFDKHHPHLHWDEVLFLSNYFVMALIVNYYLLPQFYYKRKYVYFAIGFILVCGLAIFIEEFVLEQIFYPKSRGNHFEFIHSLLDVLPLILILVASKFVWDATVNQNKIEHLSRIMAESKLEYLKQQINPHFLFNNLNNLYSYAIEKSPKTPEIILELSSILRYMLYDCKGNTVSLEKELQNLNSFIKLNELQLEGKGKVEYTSYMDHDFYIAPMILIVFVENAFKYSLASQSEGIQISIWLKMRDGHLEFNCENTYDKKVNLTDIEGGIGLKNVQSRLELLYPNAYQLQSTRSGDKYIVKLKMNLKQIKQ</sequence>
<dbReference type="EMBL" id="RZNH01000016">
    <property type="protein sequence ID" value="NOU60333.1"/>
    <property type="molecule type" value="Genomic_DNA"/>
</dbReference>
<evidence type="ECO:0000256" key="1">
    <source>
        <dbReference type="SAM" id="Phobius"/>
    </source>
</evidence>
<feature type="transmembrane region" description="Helical" evidence="1">
    <location>
        <begin position="12"/>
        <end position="28"/>
    </location>
</feature>
<evidence type="ECO:0000313" key="4">
    <source>
        <dbReference type="Proteomes" id="UP000732105"/>
    </source>
</evidence>
<keyword evidence="1" id="KW-0812">Transmembrane</keyword>
<keyword evidence="3" id="KW-0418">Kinase</keyword>
<dbReference type="InterPro" id="IPR010559">
    <property type="entry name" value="Sig_transdc_His_kin_internal"/>
</dbReference>
<evidence type="ECO:0000259" key="2">
    <source>
        <dbReference type="Pfam" id="PF06580"/>
    </source>
</evidence>
<accession>A0ABX1WW50</accession>
<keyword evidence="4" id="KW-1185">Reference proteome</keyword>
<feature type="transmembrane region" description="Helical" evidence="1">
    <location>
        <begin position="40"/>
        <end position="58"/>
    </location>
</feature>
<dbReference type="InterPro" id="IPR036890">
    <property type="entry name" value="HATPase_C_sf"/>
</dbReference>
<evidence type="ECO:0000313" key="3">
    <source>
        <dbReference type="EMBL" id="NOU60333.1"/>
    </source>
</evidence>
<dbReference type="RefSeq" id="WP_171595619.1">
    <property type="nucleotide sequence ID" value="NZ_RZNH01000016.1"/>
</dbReference>
<gene>
    <name evidence="3" type="ORF">ELS83_10915</name>
</gene>
<comment type="caution">
    <text evidence="3">The sequence shown here is derived from an EMBL/GenBank/DDBJ whole genome shotgun (WGS) entry which is preliminary data.</text>
</comment>
<protein>
    <submittedName>
        <fullName evidence="3">Histidine kinase</fullName>
    </submittedName>
</protein>
<feature type="domain" description="Signal transduction histidine kinase internal region" evidence="2">
    <location>
        <begin position="145"/>
        <end position="220"/>
    </location>
</feature>
<keyword evidence="1" id="KW-0472">Membrane</keyword>
<keyword evidence="1" id="KW-1133">Transmembrane helix</keyword>
<dbReference type="Proteomes" id="UP000732105">
    <property type="component" value="Unassembled WGS sequence"/>
</dbReference>
<organism evidence="3 4">
    <name type="scientific">Marinifilum caeruleilacunae</name>
    <dbReference type="NCBI Taxonomy" id="2499076"/>
    <lineage>
        <taxon>Bacteria</taxon>
        <taxon>Pseudomonadati</taxon>
        <taxon>Bacteroidota</taxon>
        <taxon>Bacteroidia</taxon>
        <taxon>Marinilabiliales</taxon>
        <taxon>Marinifilaceae</taxon>
    </lineage>
</organism>
<dbReference type="Pfam" id="PF06580">
    <property type="entry name" value="His_kinase"/>
    <property type="match status" value="1"/>
</dbReference>
<proteinExistence type="predicted"/>
<dbReference type="PANTHER" id="PTHR34220">
    <property type="entry name" value="SENSOR HISTIDINE KINASE YPDA"/>
    <property type="match status" value="1"/>
</dbReference>
<feature type="transmembrane region" description="Helical" evidence="1">
    <location>
        <begin position="67"/>
        <end position="84"/>
    </location>
</feature>
<dbReference type="Gene3D" id="3.30.565.10">
    <property type="entry name" value="Histidine kinase-like ATPase, C-terminal domain"/>
    <property type="match status" value="1"/>
</dbReference>
<keyword evidence="3" id="KW-0808">Transferase</keyword>
<dbReference type="InterPro" id="IPR050640">
    <property type="entry name" value="Bact_2-comp_sensor_kinase"/>
</dbReference>
<dbReference type="GO" id="GO:0016301">
    <property type="term" value="F:kinase activity"/>
    <property type="evidence" value="ECO:0007669"/>
    <property type="project" value="UniProtKB-KW"/>
</dbReference>